<evidence type="ECO:0000259" key="2">
    <source>
        <dbReference type="Pfam" id="PF24390"/>
    </source>
</evidence>
<sequence>MSNISIAIALKDSTRAFKLWDDISAGQWRRHITVIDLSSDKDANNALIASKALTANVTILAMSHLTSGHLATSHSNVRRLRRHEMMKEVTRWLDTQNLAYLNHAKRQCDKTPFHCTSPESWLDQFSQVDPNMGRRAGAALLAQLQVFDARDFSGFFRDLPEDVDTSCYFLGADPHSGDHALISILSAVIDNTKLNDSRALPKMSASGKLRLFCDGAWSGGETKRRIRCLFTPCTGKKVHLSPTHRLDVRLGFITSTAQKAIEKEVTNLVQEKLASVGSIQIQSARENLLQLRGDKSGQVGLAFHDTTLLDYVDSDRKSLAALCKKIGLQLHPKKPLGTNEIASCIAFAHSLPSAMLPLFITKNSNVKAHDGTSFEWKPLLSSQHHSTGLPDDPSHHCEACPLVDRSKTPSNHNLNSPPISDS</sequence>
<dbReference type="EMBL" id="CP127225">
    <property type="protein sequence ID" value="WIX07560.1"/>
    <property type="molecule type" value="Genomic_DNA"/>
</dbReference>
<dbReference type="RefSeq" id="WP_285957117.1">
    <property type="nucleotide sequence ID" value="NZ_CP127225.1"/>
</dbReference>
<reference evidence="3 4" key="1">
    <citation type="submission" date="2023-05" db="EMBL/GenBank/DDBJ databases">
        <title>Complete Genome Resource of Xanthomonas oryzae pv. leersiae Strain YNJC Isolated From Plateau Japonica Rice in Southwest China.</title>
        <authorList>
            <person name="Aa X."/>
            <person name="Mei L."/>
            <person name="Liu P."/>
            <person name="Yang Y."/>
            <person name="Tang C."/>
            <person name="Zhang F."/>
            <person name="Dong C."/>
            <person name="Wang B."/>
            <person name="Chen X."/>
            <person name="Dai L."/>
        </authorList>
    </citation>
    <scope>NUCLEOTIDE SEQUENCE [LARGE SCALE GENOMIC DNA]</scope>
    <source>
        <strain evidence="3 4">YNJC</strain>
    </source>
</reference>
<evidence type="ECO:0000256" key="1">
    <source>
        <dbReference type="SAM" id="MobiDB-lite"/>
    </source>
</evidence>
<proteinExistence type="predicted"/>
<name>A0AAJ6KPR6_9XANT</name>
<feature type="region of interest" description="Disordered" evidence="1">
    <location>
        <begin position="382"/>
        <end position="422"/>
    </location>
</feature>
<protein>
    <recommendedName>
        <fullName evidence="2">PRTase-CE domain-containing protein</fullName>
    </recommendedName>
</protein>
<feature type="domain" description="PRTase-CE" evidence="2">
    <location>
        <begin position="119"/>
        <end position="380"/>
    </location>
</feature>
<evidence type="ECO:0000313" key="4">
    <source>
        <dbReference type="Proteomes" id="UP001228059"/>
    </source>
</evidence>
<accession>A0AAJ6KPR6</accession>
<dbReference type="AlphaFoldDB" id="A0AAJ6KPR6"/>
<dbReference type="Pfam" id="PF24390">
    <property type="entry name" value="PRTase-CE"/>
    <property type="match status" value="1"/>
</dbReference>
<feature type="compositionally biased region" description="Polar residues" evidence="1">
    <location>
        <begin position="408"/>
        <end position="422"/>
    </location>
</feature>
<dbReference type="InterPro" id="IPR056920">
    <property type="entry name" value="PRTase-CE"/>
</dbReference>
<gene>
    <name evidence="3" type="ORF">QN060_05700</name>
</gene>
<organism evidence="3 4">
    <name type="scientific">Xanthomonas oryzae pv. leersiae</name>
    <dbReference type="NCBI Taxonomy" id="3112258"/>
    <lineage>
        <taxon>Bacteria</taxon>
        <taxon>Pseudomonadati</taxon>
        <taxon>Pseudomonadota</taxon>
        <taxon>Gammaproteobacteria</taxon>
        <taxon>Lysobacterales</taxon>
        <taxon>Lysobacteraceae</taxon>
        <taxon>Xanthomonas</taxon>
    </lineage>
</organism>
<evidence type="ECO:0000313" key="3">
    <source>
        <dbReference type="EMBL" id="WIX07560.1"/>
    </source>
</evidence>
<dbReference type="Proteomes" id="UP001228059">
    <property type="component" value="Chromosome"/>
</dbReference>